<dbReference type="EMBL" id="AP023367">
    <property type="protein sequence ID" value="BCJ94212.1"/>
    <property type="molecule type" value="Genomic_DNA"/>
</dbReference>
<dbReference type="GO" id="GO:0003677">
    <property type="term" value="F:DNA binding"/>
    <property type="evidence" value="ECO:0007669"/>
    <property type="project" value="UniProtKB-UniRule"/>
</dbReference>
<dbReference type="SUPFAM" id="SSF46689">
    <property type="entry name" value="Homeodomain-like"/>
    <property type="match status" value="1"/>
</dbReference>
<dbReference type="RefSeq" id="WP_184091276.1">
    <property type="nucleotide sequence ID" value="NZ_AP023367.1"/>
</dbReference>
<protein>
    <submittedName>
        <fullName evidence="4">TetR family transcriptional regulator</fullName>
    </submittedName>
</protein>
<keyword evidence="5" id="KW-1185">Reference proteome</keyword>
<dbReference type="InterPro" id="IPR009057">
    <property type="entry name" value="Homeodomain-like_sf"/>
</dbReference>
<dbReference type="KEGG" id="acel:acsn021_17810"/>
<dbReference type="PROSITE" id="PS01081">
    <property type="entry name" value="HTH_TETR_1"/>
    <property type="match status" value="1"/>
</dbReference>
<dbReference type="PROSITE" id="PS50977">
    <property type="entry name" value="HTH_TETR_2"/>
    <property type="match status" value="1"/>
</dbReference>
<keyword evidence="2" id="KW-0238">DNA-binding</keyword>
<sequence length="192" mass="22394">MPKSFTEQEKSSIRQKLIADCKEKWERFGYKKTSIDELCLKAGISKGAFYIFFTSKEQLFLEALKEIQKNLYHCIEEILSAEQNKFGIAKALRVIFREYDKSPFLYDTTSPDFTSFMNKLTEEERESVYYDSLAGAKVMLYKPFLKLRISEEKALSVMAALLSLIASKDKMACNHFEVFDFMLDNLIDKLFE</sequence>
<dbReference type="InterPro" id="IPR023772">
    <property type="entry name" value="DNA-bd_HTH_TetR-type_CS"/>
</dbReference>
<proteinExistence type="predicted"/>
<dbReference type="Proteomes" id="UP000515561">
    <property type="component" value="Chromosome"/>
</dbReference>
<dbReference type="Gene3D" id="1.10.357.10">
    <property type="entry name" value="Tetracycline Repressor, domain 2"/>
    <property type="match status" value="1"/>
</dbReference>
<keyword evidence="3" id="KW-0804">Transcription</keyword>
<dbReference type="Pfam" id="PF00440">
    <property type="entry name" value="TetR_N"/>
    <property type="match status" value="1"/>
</dbReference>
<dbReference type="AlphaFoldDB" id="A0A6S6R405"/>
<evidence type="ECO:0000256" key="2">
    <source>
        <dbReference type="ARBA" id="ARBA00023125"/>
    </source>
</evidence>
<dbReference type="PANTHER" id="PTHR47506">
    <property type="entry name" value="TRANSCRIPTIONAL REGULATORY PROTEIN"/>
    <property type="match status" value="1"/>
</dbReference>
<organism evidence="4 5">
    <name type="scientific">Anaerocolumna cellulosilytica</name>
    <dbReference type="NCBI Taxonomy" id="433286"/>
    <lineage>
        <taxon>Bacteria</taxon>
        <taxon>Bacillati</taxon>
        <taxon>Bacillota</taxon>
        <taxon>Clostridia</taxon>
        <taxon>Lachnospirales</taxon>
        <taxon>Lachnospiraceae</taxon>
        <taxon>Anaerocolumna</taxon>
    </lineage>
</organism>
<keyword evidence="1" id="KW-0805">Transcription regulation</keyword>
<accession>A0A6S6R405</accession>
<evidence type="ECO:0000256" key="1">
    <source>
        <dbReference type="ARBA" id="ARBA00023015"/>
    </source>
</evidence>
<evidence type="ECO:0000313" key="5">
    <source>
        <dbReference type="Proteomes" id="UP000515561"/>
    </source>
</evidence>
<dbReference type="InterPro" id="IPR001647">
    <property type="entry name" value="HTH_TetR"/>
</dbReference>
<evidence type="ECO:0000256" key="3">
    <source>
        <dbReference type="ARBA" id="ARBA00023163"/>
    </source>
</evidence>
<evidence type="ECO:0000313" key="4">
    <source>
        <dbReference type="EMBL" id="BCJ94212.1"/>
    </source>
</evidence>
<reference evidence="4 5" key="1">
    <citation type="journal article" date="2016" name="Int. J. Syst. Evol. Microbiol.">
        <title>Descriptions of Anaerotaenia torta gen. nov., sp. nov. and Anaerocolumna cellulosilytica gen. nov., sp. nov. isolated from a methanogenic reactor of cattle waste.</title>
        <authorList>
            <person name="Uek A."/>
            <person name="Ohtaki Y."/>
            <person name="Kaku N."/>
            <person name="Ueki K."/>
        </authorList>
    </citation>
    <scope>NUCLEOTIDE SEQUENCE [LARGE SCALE GENOMIC DNA]</scope>
    <source>
        <strain evidence="4 5">SN021</strain>
    </source>
</reference>
<gene>
    <name evidence="4" type="ORF">acsn021_17810</name>
</gene>
<name>A0A6S6R405_9FIRM</name>
<dbReference type="PANTHER" id="PTHR47506:SF3">
    <property type="entry name" value="HTH-TYPE TRANSCRIPTIONAL REGULATOR LMRA"/>
    <property type="match status" value="1"/>
</dbReference>